<evidence type="ECO:0000313" key="4">
    <source>
        <dbReference type="WBParaSite" id="ASIM_0000791201-mRNA-1"/>
    </source>
</evidence>
<dbReference type="WBParaSite" id="ASIM_0000791201-mRNA-1">
    <property type="protein sequence ID" value="ASIM_0000791201-mRNA-1"/>
    <property type="gene ID" value="ASIM_0000791201"/>
</dbReference>
<dbReference type="Pfam" id="PF10317">
    <property type="entry name" value="7TM_GPCR_Srd"/>
    <property type="match status" value="1"/>
</dbReference>
<reference evidence="2 3" key="2">
    <citation type="submission" date="2018-11" db="EMBL/GenBank/DDBJ databases">
        <authorList>
            <consortium name="Pathogen Informatics"/>
        </authorList>
    </citation>
    <scope>NUCLEOTIDE SEQUENCE [LARGE SCALE GENOMIC DNA]</scope>
</reference>
<protein>
    <submittedName>
        <fullName evidence="4">G_PROTEIN_RECEP_F1_2 domain-containing protein</fullName>
    </submittedName>
</protein>
<accession>A0A0M3JJU1</accession>
<keyword evidence="1" id="KW-0812">Transmembrane</keyword>
<keyword evidence="1" id="KW-1133">Transmembrane helix</keyword>
<sequence length="99" mass="11408">MVLATLPAVFLSIPLALLIAYSAGWMRYVFVEYSSFTIIALLPIARPVVNLCFVRPYQKALRRICRGHFRPHKINVIEFSHYRQTITASKNSAWGQRIQ</sequence>
<keyword evidence="3" id="KW-1185">Reference proteome</keyword>
<gene>
    <name evidence="2" type="ORF">ASIM_LOCUS7673</name>
</gene>
<evidence type="ECO:0000313" key="2">
    <source>
        <dbReference type="EMBL" id="VDK29775.1"/>
    </source>
</evidence>
<dbReference type="Proteomes" id="UP000267096">
    <property type="component" value="Unassembled WGS sequence"/>
</dbReference>
<proteinExistence type="predicted"/>
<evidence type="ECO:0000256" key="1">
    <source>
        <dbReference type="SAM" id="Phobius"/>
    </source>
</evidence>
<organism evidence="4">
    <name type="scientific">Anisakis simplex</name>
    <name type="common">Herring worm</name>
    <dbReference type="NCBI Taxonomy" id="6269"/>
    <lineage>
        <taxon>Eukaryota</taxon>
        <taxon>Metazoa</taxon>
        <taxon>Ecdysozoa</taxon>
        <taxon>Nematoda</taxon>
        <taxon>Chromadorea</taxon>
        <taxon>Rhabditida</taxon>
        <taxon>Spirurina</taxon>
        <taxon>Ascaridomorpha</taxon>
        <taxon>Ascaridoidea</taxon>
        <taxon>Anisakidae</taxon>
        <taxon>Anisakis</taxon>
        <taxon>Anisakis simplex complex</taxon>
    </lineage>
</organism>
<reference evidence="4" key="1">
    <citation type="submission" date="2017-02" db="UniProtKB">
        <authorList>
            <consortium name="WormBaseParasite"/>
        </authorList>
    </citation>
    <scope>IDENTIFICATION</scope>
</reference>
<dbReference type="InterPro" id="IPR019421">
    <property type="entry name" value="7TM_GPCR_serpentine_rcpt_Srd"/>
</dbReference>
<dbReference type="AlphaFoldDB" id="A0A0M3JJU1"/>
<keyword evidence="1" id="KW-0472">Membrane</keyword>
<feature type="transmembrane region" description="Helical" evidence="1">
    <location>
        <begin position="34"/>
        <end position="54"/>
    </location>
</feature>
<evidence type="ECO:0000313" key="3">
    <source>
        <dbReference type="Proteomes" id="UP000267096"/>
    </source>
</evidence>
<dbReference type="EMBL" id="UYRR01019121">
    <property type="protein sequence ID" value="VDK29775.1"/>
    <property type="molecule type" value="Genomic_DNA"/>
</dbReference>
<name>A0A0M3JJU1_ANISI</name>